<protein>
    <submittedName>
        <fullName evidence="1">Unnamed protein product</fullName>
    </submittedName>
</protein>
<gene>
    <name evidence="1" type="ORF">Plil01_000981700</name>
</gene>
<evidence type="ECO:0000313" key="2">
    <source>
        <dbReference type="Proteomes" id="UP001165083"/>
    </source>
</evidence>
<dbReference type="Proteomes" id="UP001165083">
    <property type="component" value="Unassembled WGS sequence"/>
</dbReference>
<dbReference type="EMBL" id="BSXW01000501">
    <property type="protein sequence ID" value="GMF24062.1"/>
    <property type="molecule type" value="Genomic_DNA"/>
</dbReference>
<reference evidence="1" key="1">
    <citation type="submission" date="2023-04" db="EMBL/GenBank/DDBJ databases">
        <title>Phytophthora lilii NBRC 32176.</title>
        <authorList>
            <person name="Ichikawa N."/>
            <person name="Sato H."/>
            <person name="Tonouchi N."/>
        </authorList>
    </citation>
    <scope>NUCLEOTIDE SEQUENCE</scope>
    <source>
        <strain evidence="1">NBRC 32176</strain>
    </source>
</reference>
<evidence type="ECO:0000313" key="1">
    <source>
        <dbReference type="EMBL" id="GMF24062.1"/>
    </source>
</evidence>
<comment type="caution">
    <text evidence="1">The sequence shown here is derived from an EMBL/GenBank/DDBJ whole genome shotgun (WGS) entry which is preliminary data.</text>
</comment>
<organism evidence="1 2">
    <name type="scientific">Phytophthora lilii</name>
    <dbReference type="NCBI Taxonomy" id="2077276"/>
    <lineage>
        <taxon>Eukaryota</taxon>
        <taxon>Sar</taxon>
        <taxon>Stramenopiles</taxon>
        <taxon>Oomycota</taxon>
        <taxon>Peronosporomycetes</taxon>
        <taxon>Peronosporales</taxon>
        <taxon>Peronosporaceae</taxon>
        <taxon>Phytophthora</taxon>
    </lineage>
</organism>
<sequence length="140" mass="15269">MVQTIVRLKKLGTDDDVAIMANPELNNSPQKWRVYLQFRADSSAVLLTSTSLRRNGRQNVALDFRALRTPHVDRLLESVADSTLCQVQCRRNINDRGQSRSPWTTDPVMCLSSCGGSAAPVPHQAFNALAAGPASIIGGH</sequence>
<dbReference type="AlphaFoldDB" id="A0A9W6U0L6"/>
<name>A0A9W6U0L6_9STRA</name>
<proteinExistence type="predicted"/>
<keyword evidence="2" id="KW-1185">Reference proteome</keyword>
<accession>A0A9W6U0L6</accession>